<accession>A0A5C3LIQ4</accession>
<keyword evidence="2" id="KW-1185">Reference proteome</keyword>
<reference evidence="1 2" key="1">
    <citation type="journal article" date="2019" name="Nat. Ecol. Evol.">
        <title>Megaphylogeny resolves global patterns of mushroom evolution.</title>
        <authorList>
            <person name="Varga T."/>
            <person name="Krizsan K."/>
            <person name="Foldi C."/>
            <person name="Dima B."/>
            <person name="Sanchez-Garcia M."/>
            <person name="Sanchez-Ramirez S."/>
            <person name="Szollosi G.J."/>
            <person name="Szarkandi J.G."/>
            <person name="Papp V."/>
            <person name="Albert L."/>
            <person name="Andreopoulos W."/>
            <person name="Angelini C."/>
            <person name="Antonin V."/>
            <person name="Barry K.W."/>
            <person name="Bougher N.L."/>
            <person name="Buchanan P."/>
            <person name="Buyck B."/>
            <person name="Bense V."/>
            <person name="Catcheside P."/>
            <person name="Chovatia M."/>
            <person name="Cooper J."/>
            <person name="Damon W."/>
            <person name="Desjardin D."/>
            <person name="Finy P."/>
            <person name="Geml J."/>
            <person name="Haridas S."/>
            <person name="Hughes K."/>
            <person name="Justo A."/>
            <person name="Karasinski D."/>
            <person name="Kautmanova I."/>
            <person name="Kiss B."/>
            <person name="Kocsube S."/>
            <person name="Kotiranta H."/>
            <person name="LaButti K.M."/>
            <person name="Lechner B.E."/>
            <person name="Liimatainen K."/>
            <person name="Lipzen A."/>
            <person name="Lukacs Z."/>
            <person name="Mihaltcheva S."/>
            <person name="Morgado L.N."/>
            <person name="Niskanen T."/>
            <person name="Noordeloos M.E."/>
            <person name="Ohm R.A."/>
            <person name="Ortiz-Santana B."/>
            <person name="Ovrebo C."/>
            <person name="Racz N."/>
            <person name="Riley R."/>
            <person name="Savchenko A."/>
            <person name="Shiryaev A."/>
            <person name="Soop K."/>
            <person name="Spirin V."/>
            <person name="Szebenyi C."/>
            <person name="Tomsovsky M."/>
            <person name="Tulloss R.E."/>
            <person name="Uehling J."/>
            <person name="Grigoriev I.V."/>
            <person name="Vagvolgyi C."/>
            <person name="Papp T."/>
            <person name="Martin F.M."/>
            <person name="Miettinen O."/>
            <person name="Hibbett D.S."/>
            <person name="Nagy L.G."/>
        </authorList>
    </citation>
    <scope>NUCLEOTIDE SEQUENCE [LARGE SCALE GENOMIC DNA]</scope>
    <source>
        <strain evidence="1 2">CBS 166.37</strain>
    </source>
</reference>
<dbReference type="OrthoDB" id="3260546at2759"/>
<organism evidence="1 2">
    <name type="scientific">Crucibulum laeve</name>
    <dbReference type="NCBI Taxonomy" id="68775"/>
    <lineage>
        <taxon>Eukaryota</taxon>
        <taxon>Fungi</taxon>
        <taxon>Dikarya</taxon>
        <taxon>Basidiomycota</taxon>
        <taxon>Agaricomycotina</taxon>
        <taxon>Agaricomycetes</taxon>
        <taxon>Agaricomycetidae</taxon>
        <taxon>Agaricales</taxon>
        <taxon>Agaricineae</taxon>
        <taxon>Nidulariaceae</taxon>
        <taxon>Crucibulum</taxon>
    </lineage>
</organism>
<feature type="non-terminal residue" evidence="1">
    <location>
        <position position="218"/>
    </location>
</feature>
<dbReference type="AlphaFoldDB" id="A0A5C3LIQ4"/>
<dbReference type="STRING" id="68775.A0A5C3LIQ4"/>
<gene>
    <name evidence="1" type="ORF">BDQ12DRAFT_573898</name>
</gene>
<dbReference type="EMBL" id="ML213670">
    <property type="protein sequence ID" value="TFK32562.1"/>
    <property type="molecule type" value="Genomic_DNA"/>
</dbReference>
<sequence>MANPNPARIMPARGDRGAPTFDANKLRELNRFFTDIEYLFESCAVTENAAKKSHAICYLDVDDVLLWQSLAEYAADDDTGTWILFKTAVYTLYPGSEDASRYTVADMRDLVRKTRESSLIKSMSDLGSFYRQFLAITSHLIAQKSISNLDQQSAFRDAFHPVLWDAIKGRLQIKLPDHPAGSSYSVQDIHAAAIYILTDSNTQSLSSSLTTSAIVPAG</sequence>
<evidence type="ECO:0000313" key="1">
    <source>
        <dbReference type="EMBL" id="TFK32562.1"/>
    </source>
</evidence>
<dbReference type="Proteomes" id="UP000308652">
    <property type="component" value="Unassembled WGS sequence"/>
</dbReference>
<name>A0A5C3LIQ4_9AGAR</name>
<proteinExistence type="predicted"/>
<protein>
    <submittedName>
        <fullName evidence="1">Uncharacterized protein</fullName>
    </submittedName>
</protein>
<evidence type="ECO:0000313" key="2">
    <source>
        <dbReference type="Proteomes" id="UP000308652"/>
    </source>
</evidence>